<dbReference type="AlphaFoldDB" id="A0AAN8S3Y0"/>
<dbReference type="Proteomes" id="UP001372834">
    <property type="component" value="Unassembled WGS sequence"/>
</dbReference>
<dbReference type="EMBL" id="JAWJWE010000038">
    <property type="protein sequence ID" value="KAK6622730.1"/>
    <property type="molecule type" value="Genomic_DNA"/>
</dbReference>
<name>A0AAN8S3Y0_POLSC</name>
<evidence type="ECO:0000313" key="2">
    <source>
        <dbReference type="EMBL" id="KAK6622730.1"/>
    </source>
</evidence>
<evidence type="ECO:0000256" key="1">
    <source>
        <dbReference type="SAM" id="MobiDB-lite"/>
    </source>
</evidence>
<accession>A0AAN8S3Y0</accession>
<protein>
    <submittedName>
        <fullName evidence="2">Uncharacterized protein</fullName>
    </submittedName>
</protein>
<reference evidence="2 3" key="1">
    <citation type="submission" date="2023-10" db="EMBL/GenBank/DDBJ databases">
        <title>Genomes of two closely related lineages of the louse Polyplax serrata with different host specificities.</title>
        <authorList>
            <person name="Martinu J."/>
            <person name="Tarabai H."/>
            <person name="Stefka J."/>
            <person name="Hypsa V."/>
        </authorList>
    </citation>
    <scope>NUCLEOTIDE SEQUENCE [LARGE SCALE GENOMIC DNA]</scope>
    <source>
        <strain evidence="2">HR10_N</strain>
    </source>
</reference>
<evidence type="ECO:0000313" key="3">
    <source>
        <dbReference type="Proteomes" id="UP001372834"/>
    </source>
</evidence>
<gene>
    <name evidence="2" type="ORF">RUM43_008573</name>
</gene>
<organism evidence="2 3">
    <name type="scientific">Polyplax serrata</name>
    <name type="common">Common mouse louse</name>
    <dbReference type="NCBI Taxonomy" id="468196"/>
    <lineage>
        <taxon>Eukaryota</taxon>
        <taxon>Metazoa</taxon>
        <taxon>Ecdysozoa</taxon>
        <taxon>Arthropoda</taxon>
        <taxon>Hexapoda</taxon>
        <taxon>Insecta</taxon>
        <taxon>Pterygota</taxon>
        <taxon>Neoptera</taxon>
        <taxon>Paraneoptera</taxon>
        <taxon>Psocodea</taxon>
        <taxon>Troctomorpha</taxon>
        <taxon>Phthiraptera</taxon>
        <taxon>Anoplura</taxon>
        <taxon>Polyplacidae</taxon>
        <taxon>Polyplax</taxon>
    </lineage>
</organism>
<comment type="caution">
    <text evidence="2">The sequence shown here is derived from an EMBL/GenBank/DDBJ whole genome shotgun (WGS) entry which is preliminary data.</text>
</comment>
<proteinExistence type="predicted"/>
<sequence length="92" mass="10354">MKKKAAKLKKGPEVVLLQHPTVAAAASAATTEREKQMLTGTQKETDISRRDLQRRKVFYSLQREASEGEGKETKASGSYSNFTLFRRHLNCI</sequence>
<feature type="region of interest" description="Disordered" evidence="1">
    <location>
        <begin position="25"/>
        <end position="49"/>
    </location>
</feature>